<dbReference type="Gene3D" id="3.90.1720.10">
    <property type="entry name" value="endopeptidase domain like (from Nostoc punctiforme)"/>
    <property type="match status" value="1"/>
</dbReference>
<keyword evidence="4" id="KW-0788">Thiol protease</keyword>
<organism evidence="6 7">
    <name type="scientific">Chitinophaga rupis</name>
    <dbReference type="NCBI Taxonomy" id="573321"/>
    <lineage>
        <taxon>Bacteria</taxon>
        <taxon>Pseudomonadati</taxon>
        <taxon>Bacteroidota</taxon>
        <taxon>Chitinophagia</taxon>
        <taxon>Chitinophagales</taxon>
        <taxon>Chitinophagaceae</taxon>
        <taxon>Chitinophaga</taxon>
    </lineage>
</organism>
<dbReference type="OrthoDB" id="9813368at2"/>
<dbReference type="Pfam" id="PF18348">
    <property type="entry name" value="SH3_16"/>
    <property type="match status" value="1"/>
</dbReference>
<accession>A0A1H8FFI8</accession>
<feature type="domain" description="NlpC/P60" evidence="5">
    <location>
        <begin position="130"/>
        <end position="258"/>
    </location>
</feature>
<dbReference type="Pfam" id="PF00877">
    <property type="entry name" value="NLPC_P60"/>
    <property type="match status" value="1"/>
</dbReference>
<dbReference type="PANTHER" id="PTHR47053">
    <property type="entry name" value="MUREIN DD-ENDOPEPTIDASE MEPH-RELATED"/>
    <property type="match status" value="1"/>
</dbReference>
<dbReference type="InterPro" id="IPR041382">
    <property type="entry name" value="SH3_16"/>
</dbReference>
<name>A0A1H8FFI8_9BACT</name>
<dbReference type="EMBL" id="FOBB01000009">
    <property type="protein sequence ID" value="SEN30254.1"/>
    <property type="molecule type" value="Genomic_DNA"/>
</dbReference>
<evidence type="ECO:0000256" key="3">
    <source>
        <dbReference type="ARBA" id="ARBA00022801"/>
    </source>
</evidence>
<keyword evidence="3" id="KW-0378">Hydrolase</keyword>
<evidence type="ECO:0000259" key="5">
    <source>
        <dbReference type="PROSITE" id="PS51935"/>
    </source>
</evidence>
<evidence type="ECO:0000256" key="4">
    <source>
        <dbReference type="ARBA" id="ARBA00022807"/>
    </source>
</evidence>
<dbReference type="InterPro" id="IPR051202">
    <property type="entry name" value="Peptidase_C40"/>
</dbReference>
<comment type="similarity">
    <text evidence="1">Belongs to the peptidase C40 family.</text>
</comment>
<evidence type="ECO:0000313" key="6">
    <source>
        <dbReference type="EMBL" id="SEN30254.1"/>
    </source>
</evidence>
<reference evidence="6 7" key="1">
    <citation type="submission" date="2016-10" db="EMBL/GenBank/DDBJ databases">
        <authorList>
            <person name="de Groot N.N."/>
        </authorList>
    </citation>
    <scope>NUCLEOTIDE SEQUENCE [LARGE SCALE GENOMIC DNA]</scope>
    <source>
        <strain evidence="6 7">DSM 21039</strain>
    </source>
</reference>
<dbReference type="GO" id="GO:0006508">
    <property type="term" value="P:proteolysis"/>
    <property type="evidence" value="ECO:0007669"/>
    <property type="project" value="UniProtKB-KW"/>
</dbReference>
<keyword evidence="2" id="KW-0645">Protease</keyword>
<proteinExistence type="inferred from homology"/>
<gene>
    <name evidence="6" type="ORF">SAMN04488505_109186</name>
</gene>
<sequence length="260" mass="29177">MPHAIIVVPVTPLRAEPAHKSEMVSQGLWGECVTLLETGADGWVKVKNQYDGYEGWSTSTHFETIDQQLFDAPYTHYAPHWVTPVTLNGWPMYIPYGCLLKAPAGNSKRTVWGKAEVQFEEIQPIQQEGQPQPENIMRIASRYLNSGYLWGGRSVFGIDCSGFTQSVFKLLNIPLQRDAYQQATQGTTVDFLQEARTGDLAFFDNAEGRITHVGILLNDHEIIHSSGKVRIDPIDNQGIIHAESGLRTHKLRIIKRVHGQ</sequence>
<dbReference type="GO" id="GO:0008234">
    <property type="term" value="F:cysteine-type peptidase activity"/>
    <property type="evidence" value="ECO:0007669"/>
    <property type="project" value="UniProtKB-KW"/>
</dbReference>
<dbReference type="InterPro" id="IPR000064">
    <property type="entry name" value="NLP_P60_dom"/>
</dbReference>
<evidence type="ECO:0000313" key="7">
    <source>
        <dbReference type="Proteomes" id="UP000198984"/>
    </source>
</evidence>
<dbReference type="Proteomes" id="UP000198984">
    <property type="component" value="Unassembled WGS sequence"/>
</dbReference>
<keyword evidence="7" id="KW-1185">Reference proteome</keyword>
<dbReference type="PANTHER" id="PTHR47053:SF1">
    <property type="entry name" value="MUREIN DD-ENDOPEPTIDASE MEPH-RELATED"/>
    <property type="match status" value="1"/>
</dbReference>
<dbReference type="SUPFAM" id="SSF54001">
    <property type="entry name" value="Cysteine proteinases"/>
    <property type="match status" value="1"/>
</dbReference>
<dbReference type="PROSITE" id="PS51935">
    <property type="entry name" value="NLPC_P60"/>
    <property type="match status" value="1"/>
</dbReference>
<dbReference type="AlphaFoldDB" id="A0A1H8FFI8"/>
<evidence type="ECO:0000256" key="1">
    <source>
        <dbReference type="ARBA" id="ARBA00007074"/>
    </source>
</evidence>
<protein>
    <submittedName>
        <fullName evidence="6">SH3 domain-containing protein</fullName>
    </submittedName>
</protein>
<dbReference type="RefSeq" id="WP_089919345.1">
    <property type="nucleotide sequence ID" value="NZ_FOBB01000009.1"/>
</dbReference>
<dbReference type="STRING" id="573321.SAMN04488505_109186"/>
<dbReference type="Gene3D" id="2.30.30.40">
    <property type="entry name" value="SH3 Domains"/>
    <property type="match status" value="1"/>
</dbReference>
<dbReference type="InterPro" id="IPR038765">
    <property type="entry name" value="Papain-like_cys_pep_sf"/>
</dbReference>
<evidence type="ECO:0000256" key="2">
    <source>
        <dbReference type="ARBA" id="ARBA00022670"/>
    </source>
</evidence>